<protein>
    <submittedName>
        <fullName evidence="1">Nucleotidyl transferase AbiEii/AbiGii toxin family protein</fullName>
    </submittedName>
</protein>
<sequence length="304" mass="34238">MADIRRRATELPRTLDVGVEHKGARRQVFDPALKHFTRAFRPLDADAPDASAWQAARRTALETVLTGVSRSGWADSLVLRGSMLMAVWFGQDAREPKDLDFVVVPADWNIEEERTGTMLAEIASAAERAAGERGGPTIDASGAESEYIWTYDRVPGRRMVLPWRAPGLPGGQVQLDFVFNERLPREPVRVAVAGTDVQAASPELSLAWKIQWLLTDGYAQGKDLYDAALLAERHPLRYELLHEVFRLSGEWPYPQQQEVDFADLEQAVGYVEWDHFAADYPQFADDEQVYARRLLTALEPTFTR</sequence>
<dbReference type="Proteomes" id="UP001445472">
    <property type="component" value="Unassembled WGS sequence"/>
</dbReference>
<evidence type="ECO:0000313" key="1">
    <source>
        <dbReference type="EMBL" id="MER6612359.1"/>
    </source>
</evidence>
<dbReference type="GO" id="GO:0016740">
    <property type="term" value="F:transferase activity"/>
    <property type="evidence" value="ECO:0007669"/>
    <property type="project" value="UniProtKB-KW"/>
</dbReference>
<dbReference type="RefSeq" id="WP_351974811.1">
    <property type="nucleotide sequence ID" value="NZ_JBEPBX010000002.1"/>
</dbReference>
<proteinExistence type="predicted"/>
<gene>
    <name evidence="1" type="ORF">ABT276_02960</name>
</gene>
<keyword evidence="2" id="KW-1185">Reference proteome</keyword>
<evidence type="ECO:0000313" key="2">
    <source>
        <dbReference type="Proteomes" id="UP001445472"/>
    </source>
</evidence>
<comment type="caution">
    <text evidence="1">The sequence shown here is derived from an EMBL/GenBank/DDBJ whole genome shotgun (WGS) entry which is preliminary data.</text>
</comment>
<name>A0ABV1UNI2_9ACTN</name>
<accession>A0ABV1UNI2</accession>
<reference evidence="1 2" key="1">
    <citation type="submission" date="2024-06" db="EMBL/GenBank/DDBJ databases">
        <title>The Natural Products Discovery Center: Release of the First 8490 Sequenced Strains for Exploring Actinobacteria Biosynthetic Diversity.</title>
        <authorList>
            <person name="Kalkreuter E."/>
            <person name="Kautsar S.A."/>
            <person name="Yang D."/>
            <person name="Bader C.D."/>
            <person name="Teijaro C.N."/>
            <person name="Fluegel L."/>
            <person name="Davis C.M."/>
            <person name="Simpson J.R."/>
            <person name="Lauterbach L."/>
            <person name="Steele A.D."/>
            <person name="Gui C."/>
            <person name="Meng S."/>
            <person name="Li G."/>
            <person name="Viehrig K."/>
            <person name="Ye F."/>
            <person name="Su P."/>
            <person name="Kiefer A.F."/>
            <person name="Nichols A."/>
            <person name="Cepeda A.J."/>
            <person name="Yan W."/>
            <person name="Fan B."/>
            <person name="Jiang Y."/>
            <person name="Adhikari A."/>
            <person name="Zheng C.-J."/>
            <person name="Schuster L."/>
            <person name="Cowan T.M."/>
            <person name="Smanski M.J."/>
            <person name="Chevrette M.G."/>
            <person name="De Carvalho L.P.S."/>
            <person name="Shen B."/>
        </authorList>
    </citation>
    <scope>NUCLEOTIDE SEQUENCE [LARGE SCALE GENOMIC DNA]</scope>
    <source>
        <strain evidence="1 2">NPDC000837</strain>
    </source>
</reference>
<organism evidence="1 2">
    <name type="scientific">Streptomyces xantholiticus</name>
    <dbReference type="NCBI Taxonomy" id="68285"/>
    <lineage>
        <taxon>Bacteria</taxon>
        <taxon>Bacillati</taxon>
        <taxon>Actinomycetota</taxon>
        <taxon>Actinomycetes</taxon>
        <taxon>Kitasatosporales</taxon>
        <taxon>Streptomycetaceae</taxon>
        <taxon>Streptomyces</taxon>
    </lineage>
</organism>
<keyword evidence="1" id="KW-0808">Transferase</keyword>
<dbReference type="Pfam" id="PF08843">
    <property type="entry name" value="AbiEii"/>
    <property type="match status" value="1"/>
</dbReference>
<dbReference type="InterPro" id="IPR014942">
    <property type="entry name" value="AbiEii"/>
</dbReference>
<dbReference type="EMBL" id="JBEPBX010000002">
    <property type="protein sequence ID" value="MER6612359.1"/>
    <property type="molecule type" value="Genomic_DNA"/>
</dbReference>